<name>A0ABP7L8J2_9ACTN</name>
<keyword evidence="2" id="KW-1185">Reference proteome</keyword>
<protein>
    <submittedName>
        <fullName evidence="1">Uncharacterized protein</fullName>
    </submittedName>
</protein>
<dbReference type="RefSeq" id="WP_345553581.1">
    <property type="nucleotide sequence ID" value="NZ_BAAAZA010000035.1"/>
</dbReference>
<reference evidence="2" key="1">
    <citation type="journal article" date="2019" name="Int. J. Syst. Evol. Microbiol.">
        <title>The Global Catalogue of Microorganisms (GCM) 10K type strain sequencing project: providing services to taxonomists for standard genome sequencing and annotation.</title>
        <authorList>
            <consortium name="The Broad Institute Genomics Platform"/>
            <consortium name="The Broad Institute Genome Sequencing Center for Infectious Disease"/>
            <person name="Wu L."/>
            <person name="Ma J."/>
        </authorList>
    </citation>
    <scope>NUCLEOTIDE SEQUENCE [LARGE SCALE GENOMIC DNA]</scope>
    <source>
        <strain evidence="2">JCM 16578</strain>
    </source>
</reference>
<gene>
    <name evidence="1" type="ORF">GCM10022207_75510</name>
</gene>
<dbReference type="Proteomes" id="UP001501563">
    <property type="component" value="Unassembled WGS sequence"/>
</dbReference>
<proteinExistence type="predicted"/>
<comment type="caution">
    <text evidence="1">The sequence shown here is derived from an EMBL/GenBank/DDBJ whole genome shotgun (WGS) entry which is preliminary data.</text>
</comment>
<evidence type="ECO:0000313" key="1">
    <source>
        <dbReference type="EMBL" id="GAA3896142.1"/>
    </source>
</evidence>
<organism evidence="1 2">
    <name type="scientific">Streptomyces lannensis</name>
    <dbReference type="NCBI Taxonomy" id="766498"/>
    <lineage>
        <taxon>Bacteria</taxon>
        <taxon>Bacillati</taxon>
        <taxon>Actinomycetota</taxon>
        <taxon>Actinomycetes</taxon>
        <taxon>Kitasatosporales</taxon>
        <taxon>Streptomycetaceae</taxon>
        <taxon>Streptomyces</taxon>
    </lineage>
</organism>
<sequence length="161" mass="17631">MAVKITAMTAPRASRRAAGTQNVTDVLLSWTFIRRRSVEQDAADLLQGQVFEVAALSKTIGRTVLLNVGKGRQIQHLKIGSLFVAQGQPLVWRERRTKQEAVLHGPFALTKLEKKVPLNGRLAYYELTTAEGSHEVALPKKDAPLVLIAIGQKAVETPAAR</sequence>
<dbReference type="EMBL" id="BAAAZA010000035">
    <property type="protein sequence ID" value="GAA3896142.1"/>
    <property type="molecule type" value="Genomic_DNA"/>
</dbReference>
<evidence type="ECO:0000313" key="2">
    <source>
        <dbReference type="Proteomes" id="UP001501563"/>
    </source>
</evidence>
<accession>A0ABP7L8J2</accession>